<dbReference type="Proteomes" id="UP001054837">
    <property type="component" value="Unassembled WGS sequence"/>
</dbReference>
<feature type="region of interest" description="Disordered" evidence="1">
    <location>
        <begin position="1"/>
        <end position="25"/>
    </location>
</feature>
<evidence type="ECO:0008006" key="4">
    <source>
        <dbReference type="Google" id="ProtNLM"/>
    </source>
</evidence>
<evidence type="ECO:0000256" key="1">
    <source>
        <dbReference type="SAM" id="MobiDB-lite"/>
    </source>
</evidence>
<name>A0AAV4Q1G3_9ARAC</name>
<sequence length="91" mass="10526">MHNSEEYNRARKEEKRFHRRKKGTFEEENLKNKTINECRAFSGKIDHSRSDFKPSSSLCKNEWTYADDIDIVASGAPAVREAFSSLVVDSK</sequence>
<comment type="caution">
    <text evidence="2">The sequence shown here is derived from an EMBL/GenBank/DDBJ whole genome shotgun (WGS) entry which is preliminary data.</text>
</comment>
<reference evidence="2 3" key="1">
    <citation type="submission" date="2021-06" db="EMBL/GenBank/DDBJ databases">
        <title>Caerostris darwini draft genome.</title>
        <authorList>
            <person name="Kono N."/>
            <person name="Arakawa K."/>
        </authorList>
    </citation>
    <scope>NUCLEOTIDE SEQUENCE [LARGE SCALE GENOMIC DNA]</scope>
</reference>
<gene>
    <name evidence="2" type="ORF">CDAR_407531</name>
</gene>
<keyword evidence="3" id="KW-1185">Reference proteome</keyword>
<accession>A0AAV4Q1G3</accession>
<protein>
    <recommendedName>
        <fullName evidence="4">Cycloidea-like protein</fullName>
    </recommendedName>
</protein>
<evidence type="ECO:0000313" key="3">
    <source>
        <dbReference type="Proteomes" id="UP001054837"/>
    </source>
</evidence>
<feature type="compositionally biased region" description="Basic and acidic residues" evidence="1">
    <location>
        <begin position="1"/>
        <end position="16"/>
    </location>
</feature>
<dbReference type="AlphaFoldDB" id="A0AAV4Q1G3"/>
<proteinExistence type="predicted"/>
<evidence type="ECO:0000313" key="2">
    <source>
        <dbReference type="EMBL" id="GIY02971.1"/>
    </source>
</evidence>
<dbReference type="EMBL" id="BPLQ01003766">
    <property type="protein sequence ID" value="GIY02971.1"/>
    <property type="molecule type" value="Genomic_DNA"/>
</dbReference>
<organism evidence="2 3">
    <name type="scientific">Caerostris darwini</name>
    <dbReference type="NCBI Taxonomy" id="1538125"/>
    <lineage>
        <taxon>Eukaryota</taxon>
        <taxon>Metazoa</taxon>
        <taxon>Ecdysozoa</taxon>
        <taxon>Arthropoda</taxon>
        <taxon>Chelicerata</taxon>
        <taxon>Arachnida</taxon>
        <taxon>Araneae</taxon>
        <taxon>Araneomorphae</taxon>
        <taxon>Entelegynae</taxon>
        <taxon>Araneoidea</taxon>
        <taxon>Araneidae</taxon>
        <taxon>Caerostris</taxon>
    </lineage>
</organism>